<dbReference type="STRING" id="604088.SAMN04488060_0798"/>
<keyword evidence="3" id="KW-1185">Reference proteome</keyword>
<organism evidence="2 3">
    <name type="scientific">Qipengyuania nanhaisediminis</name>
    <dbReference type="NCBI Taxonomy" id="604088"/>
    <lineage>
        <taxon>Bacteria</taxon>
        <taxon>Pseudomonadati</taxon>
        <taxon>Pseudomonadota</taxon>
        <taxon>Alphaproteobacteria</taxon>
        <taxon>Sphingomonadales</taxon>
        <taxon>Erythrobacteraceae</taxon>
        <taxon>Qipengyuania</taxon>
    </lineage>
</organism>
<dbReference type="InterPro" id="IPR011250">
    <property type="entry name" value="OMP/PagP_B-barrel"/>
</dbReference>
<dbReference type="Proteomes" id="UP000199331">
    <property type="component" value="Unassembled WGS sequence"/>
</dbReference>
<dbReference type="Gene3D" id="2.40.160.20">
    <property type="match status" value="1"/>
</dbReference>
<sequence length="180" mass="19303">MRLRITALLAATLAFGLPATAHADEVYGGVYAHGVDTPFTFDTGEGGADLQVGYRFDPIAGLESLGGPQPYVFGSVNSDGDTNFAGVGVSWKAEVGKLYLRPGVGLVIHDAPDLRVDPATGMRTDLGSRVLFEPELAIGVDLDPRWSIEVSWVHISNARLFNSEQNPGIDTVGLRLNYRM</sequence>
<dbReference type="OrthoDB" id="8112769at2"/>
<evidence type="ECO:0000313" key="3">
    <source>
        <dbReference type="Proteomes" id="UP000199331"/>
    </source>
</evidence>
<proteinExistence type="predicted"/>
<feature type="signal peptide" evidence="1">
    <location>
        <begin position="1"/>
        <end position="23"/>
    </location>
</feature>
<protein>
    <submittedName>
        <fullName evidence="2">Lipid A 3-O-deacylase (PagL)</fullName>
    </submittedName>
</protein>
<feature type="chain" id="PRO_5011476436" evidence="1">
    <location>
        <begin position="24"/>
        <end position="180"/>
    </location>
</feature>
<dbReference type="RefSeq" id="WP_090477475.1">
    <property type="nucleotide sequence ID" value="NZ_FOWZ01000001.1"/>
</dbReference>
<dbReference type="Pfam" id="PF09411">
    <property type="entry name" value="PagL"/>
    <property type="match status" value="1"/>
</dbReference>
<name>A0A1I5L746_9SPHN</name>
<dbReference type="SUPFAM" id="SSF56925">
    <property type="entry name" value="OMPA-like"/>
    <property type="match status" value="1"/>
</dbReference>
<dbReference type="InterPro" id="IPR018550">
    <property type="entry name" value="Lipid-A_deacylase-rel"/>
</dbReference>
<reference evidence="3" key="1">
    <citation type="submission" date="2016-10" db="EMBL/GenBank/DDBJ databases">
        <authorList>
            <person name="Varghese N."/>
            <person name="Submissions S."/>
        </authorList>
    </citation>
    <scope>NUCLEOTIDE SEQUENCE [LARGE SCALE GENOMIC DNA]</scope>
    <source>
        <strain evidence="3">CGMCC 1.7715</strain>
    </source>
</reference>
<dbReference type="EMBL" id="FOWZ01000001">
    <property type="protein sequence ID" value="SFO93194.1"/>
    <property type="molecule type" value="Genomic_DNA"/>
</dbReference>
<accession>A0A1I5L746</accession>
<evidence type="ECO:0000256" key="1">
    <source>
        <dbReference type="SAM" id="SignalP"/>
    </source>
</evidence>
<dbReference type="AlphaFoldDB" id="A0A1I5L746"/>
<gene>
    <name evidence="2" type="ORF">SAMN04488060_0798</name>
</gene>
<evidence type="ECO:0000313" key="2">
    <source>
        <dbReference type="EMBL" id="SFO93194.1"/>
    </source>
</evidence>
<keyword evidence="1" id="KW-0732">Signal</keyword>